<dbReference type="InterPro" id="IPR000997">
    <property type="entry name" value="Cholinesterase"/>
</dbReference>
<dbReference type="RefSeq" id="WP_349882658.1">
    <property type="nucleotide sequence ID" value="NZ_JBEHFJ010000018.1"/>
</dbReference>
<comment type="similarity">
    <text evidence="1 3">Belongs to the type-B carboxylesterase/lipase family.</text>
</comment>
<evidence type="ECO:0000259" key="5">
    <source>
        <dbReference type="Pfam" id="PF00135"/>
    </source>
</evidence>
<dbReference type="InterPro" id="IPR019819">
    <property type="entry name" value="Carboxylesterase_B_CS"/>
</dbReference>
<dbReference type="Proteomes" id="UP001617689">
    <property type="component" value="Unassembled WGS sequence"/>
</dbReference>
<dbReference type="InterPro" id="IPR050309">
    <property type="entry name" value="Type-B_Carboxylest/Lipase"/>
</dbReference>
<dbReference type="EMBL" id="JBIXLL010000001">
    <property type="protein sequence ID" value="MFJ5427853.1"/>
    <property type="molecule type" value="Genomic_DNA"/>
</dbReference>
<gene>
    <name evidence="6" type="ORF">ACIPUP_01620</name>
</gene>
<dbReference type="InterPro" id="IPR019826">
    <property type="entry name" value="Carboxylesterase_B_AS"/>
</dbReference>
<dbReference type="InterPro" id="IPR002018">
    <property type="entry name" value="CarbesteraseB"/>
</dbReference>
<evidence type="ECO:0000256" key="1">
    <source>
        <dbReference type="ARBA" id="ARBA00005964"/>
    </source>
</evidence>
<sequence length="508" mass="55809">MLSILMSVISLSAFAAEPTVRINDGELRGSADEGIISFKGIPYAKPPVGSLRWHAPQPTASWHGIKDATKFAASCMQPHLPANIVIPWTAEYLANGPFSEDCLYLNVWTPTIKSDARLPVMVWVHGGGFSQGSGNVPIYHGQHLAKRDVVVVTINYRLGVFGFLAHPMLNAEKDGSGQFGMMDQVEALKWVNKNIEKFGGDPNQVTIAGQSAGAIAIHHLLTAPSANGLYARAIAESTAWSLTKMVPLDKANQLGEKVANQTGAHSLKELRALTAERLLDIHNANELGKEARFFPVDNGDFIPAGSAQTTRVPVLLGANYDEASAFSPVWNLTTLDEYKKYLATRFTQSAPDFEKMYPAKSDSDVPSTIRRLLADASLIGILNWADGRGKKAAPAYGYRFTHAEPGPLAEQFQSFHSAEIPYVFGTLDVGNRPFTSVDRQLSHTVQRYWVNFIKTGNPNGSGLPDWPRLKNEQFMELNDKPVSKPLLSDEQKNKFRQWLKDGGSVYLF</sequence>
<proteinExistence type="inferred from homology"/>
<organism evidence="6 7">
    <name type="scientific">Pectobacterium actinidiae</name>
    <dbReference type="NCBI Taxonomy" id="1507808"/>
    <lineage>
        <taxon>Bacteria</taxon>
        <taxon>Pseudomonadati</taxon>
        <taxon>Pseudomonadota</taxon>
        <taxon>Gammaproteobacteria</taxon>
        <taxon>Enterobacterales</taxon>
        <taxon>Pectobacteriaceae</taxon>
        <taxon>Pectobacterium</taxon>
    </lineage>
</organism>
<evidence type="ECO:0000313" key="6">
    <source>
        <dbReference type="EMBL" id="MFJ5427853.1"/>
    </source>
</evidence>
<feature type="chain" id="PRO_5046481320" description="Carboxylic ester hydrolase" evidence="4">
    <location>
        <begin position="16"/>
        <end position="508"/>
    </location>
</feature>
<accession>A0ABW8G5C9</accession>
<name>A0ABW8G5C9_9GAMM</name>
<evidence type="ECO:0000256" key="3">
    <source>
        <dbReference type="RuleBase" id="RU361235"/>
    </source>
</evidence>
<keyword evidence="2 3" id="KW-0378">Hydrolase</keyword>
<evidence type="ECO:0000256" key="4">
    <source>
        <dbReference type="SAM" id="SignalP"/>
    </source>
</evidence>
<dbReference type="Pfam" id="PF00135">
    <property type="entry name" value="COesterase"/>
    <property type="match status" value="1"/>
</dbReference>
<dbReference type="EC" id="3.1.1.-" evidence="3"/>
<keyword evidence="4" id="KW-0732">Signal</keyword>
<evidence type="ECO:0000313" key="7">
    <source>
        <dbReference type="Proteomes" id="UP001617689"/>
    </source>
</evidence>
<dbReference type="PRINTS" id="PR00878">
    <property type="entry name" value="CHOLNESTRASE"/>
</dbReference>
<protein>
    <recommendedName>
        <fullName evidence="3">Carboxylic ester hydrolase</fullName>
        <ecNumber evidence="3">3.1.1.-</ecNumber>
    </recommendedName>
</protein>
<dbReference type="PROSITE" id="PS00941">
    <property type="entry name" value="CARBOXYLESTERASE_B_2"/>
    <property type="match status" value="1"/>
</dbReference>
<dbReference type="SUPFAM" id="SSF53474">
    <property type="entry name" value="alpha/beta-Hydrolases"/>
    <property type="match status" value="1"/>
</dbReference>
<comment type="caution">
    <text evidence="6">The sequence shown here is derived from an EMBL/GenBank/DDBJ whole genome shotgun (WGS) entry which is preliminary data.</text>
</comment>
<reference evidence="6 7" key="1">
    <citation type="submission" date="2024-10" db="EMBL/GenBank/DDBJ databases">
        <authorList>
            <person name="Lu C.-H."/>
        </authorList>
    </citation>
    <scope>NUCLEOTIDE SEQUENCE [LARGE SCALE GENOMIC DNA]</scope>
    <source>
        <strain evidence="6 7">22ZTDG03-2</strain>
    </source>
</reference>
<feature type="signal peptide" evidence="4">
    <location>
        <begin position="1"/>
        <end position="15"/>
    </location>
</feature>
<dbReference type="PANTHER" id="PTHR11559">
    <property type="entry name" value="CARBOXYLESTERASE"/>
    <property type="match status" value="1"/>
</dbReference>
<dbReference type="Gene3D" id="3.40.50.1820">
    <property type="entry name" value="alpha/beta hydrolase"/>
    <property type="match status" value="1"/>
</dbReference>
<dbReference type="PROSITE" id="PS00122">
    <property type="entry name" value="CARBOXYLESTERASE_B_1"/>
    <property type="match status" value="1"/>
</dbReference>
<dbReference type="InterPro" id="IPR029058">
    <property type="entry name" value="AB_hydrolase_fold"/>
</dbReference>
<keyword evidence="7" id="KW-1185">Reference proteome</keyword>
<evidence type="ECO:0000256" key="2">
    <source>
        <dbReference type="ARBA" id="ARBA00022801"/>
    </source>
</evidence>
<feature type="domain" description="Carboxylesterase type B" evidence="5">
    <location>
        <begin position="17"/>
        <end position="482"/>
    </location>
</feature>